<dbReference type="Proteomes" id="UP000754563">
    <property type="component" value="Unassembled WGS sequence"/>
</dbReference>
<evidence type="ECO:0000259" key="2">
    <source>
        <dbReference type="Pfam" id="PF01935"/>
    </source>
</evidence>
<name>A0A955L9R9_9BACT</name>
<organism evidence="3 4">
    <name type="scientific">Candidatus Dojkabacteria bacterium</name>
    <dbReference type="NCBI Taxonomy" id="2099670"/>
    <lineage>
        <taxon>Bacteria</taxon>
        <taxon>Candidatus Dojkabacteria</taxon>
    </lineage>
</organism>
<dbReference type="PANTHER" id="PTHR30121:SF6">
    <property type="entry name" value="SLR6007 PROTEIN"/>
    <property type="match status" value="1"/>
</dbReference>
<feature type="domain" description="Helicase HerA central" evidence="2">
    <location>
        <begin position="409"/>
        <end position="468"/>
    </location>
</feature>
<evidence type="ECO:0000313" key="3">
    <source>
        <dbReference type="EMBL" id="MCA9386175.1"/>
    </source>
</evidence>
<gene>
    <name evidence="3" type="ORF">KC717_06010</name>
</gene>
<dbReference type="SUPFAM" id="SSF52540">
    <property type="entry name" value="P-loop containing nucleoside triphosphate hydrolases"/>
    <property type="match status" value="1"/>
</dbReference>
<dbReference type="InterPro" id="IPR025662">
    <property type="entry name" value="Sigma_54_int_dom_ATP-bd_1"/>
</dbReference>
<dbReference type="InterPro" id="IPR027417">
    <property type="entry name" value="P-loop_NTPase"/>
</dbReference>
<comment type="caution">
    <text evidence="3">The sequence shown here is derived from an EMBL/GenBank/DDBJ whole genome shotgun (WGS) entry which is preliminary data.</text>
</comment>
<keyword evidence="1" id="KW-0812">Transmembrane</keyword>
<dbReference type="PANTHER" id="PTHR30121">
    <property type="entry name" value="UNCHARACTERIZED PROTEIN YJGR-RELATED"/>
    <property type="match status" value="1"/>
</dbReference>
<dbReference type="AlphaFoldDB" id="A0A955L9R9"/>
<feature type="transmembrane region" description="Helical" evidence="1">
    <location>
        <begin position="223"/>
        <end position="243"/>
    </location>
</feature>
<keyword evidence="1" id="KW-0472">Membrane</keyword>
<proteinExistence type="predicted"/>
<protein>
    <submittedName>
        <fullName evidence="3">DUF87 domain-containing protein</fullName>
    </submittedName>
</protein>
<evidence type="ECO:0000313" key="4">
    <source>
        <dbReference type="Proteomes" id="UP000754563"/>
    </source>
</evidence>
<keyword evidence="1" id="KW-1133">Transmembrane helix</keyword>
<feature type="transmembrane region" description="Helical" evidence="1">
    <location>
        <begin position="6"/>
        <end position="26"/>
    </location>
</feature>
<dbReference type="InterPro" id="IPR051162">
    <property type="entry name" value="T4SS_component"/>
</dbReference>
<sequence length="865" mass="100041">MENRIFQIGVIASLLVSIYFIVRYFVRLYLTKLNKEVGYLMQIIPPKYQQEDTNSRGYRFAVQRFMDNLTACISKFGYERASFEIHADKDSIRFIVWTSTKKIQNLIKLNLFSSYQDRVQIKELDEDFLGKFVERNTQIVEYKQKKHFIYPLMDLKDFDSVDPVQAVLSSITGLINDEKAVVQVCLKPTKIEKLIIKKAKEHFRVGKSEINWSTIYFEKFETYFAFLIPFFPIAILKMLSGIGRSNSQYDPVLLLPDSDPRKVTIEKDELSDFSNHLAEKYKTPFNSVIRVAVSNSNRSEELLDGINQAFENLKTETQNKLIKKEKGTLKELKQRFIFPVDNIFPFYNLFFTSQGVYSSRELSMLFHLPQTILNSNIEHYVVPEIPATKSVKRRDSKSDLYLGVNKSRGKESRVYLNSENRKRHLVITGQTGTGKSTILKKFVLQDIDSRLLDGVKRGLLLLDPHEDFFIDILERIPNSALNSKSLIAWDTRSEDKYFGFNPLYSVGMSERDIDLVVDSNFKLIEKTIRRSNPKNGMGATGKPMLINAMKTLMVFQNEWLRVNGHTTENMKLVSKYAPTLLDVKSIFSSEEIEQTILSFIPIDRYEDLRSFWHETLPTYKESKNWPEIKQGFDNKLSQILTGILLYTFGQSENSVNISSIIRNSKLLLVNLASQNIGEEGMSLLGSLLMSKVWFEAKRIKSDERNPFTVYADEFQNFANSDFATALSEARKFKLELILAHQFFRQLPDEVFHAVMGNVKSKIYYRCGIEDAPVIAKELQGKVLEQETVEVPEFNANVKVGEDVFSIYVSQERSKNLSNEQVEEYVNKSYENHAMSKEDVEKLINSRRNWFVEGCQSYLQPTASEQ</sequence>
<dbReference type="PROSITE" id="PS00675">
    <property type="entry name" value="SIGMA54_INTERACT_1"/>
    <property type="match status" value="1"/>
</dbReference>
<reference evidence="3" key="2">
    <citation type="journal article" date="2021" name="Microbiome">
        <title>Successional dynamics and alternative stable states in a saline activated sludge microbial community over 9 years.</title>
        <authorList>
            <person name="Wang Y."/>
            <person name="Ye J."/>
            <person name="Ju F."/>
            <person name="Liu L."/>
            <person name="Boyd J.A."/>
            <person name="Deng Y."/>
            <person name="Parks D.H."/>
            <person name="Jiang X."/>
            <person name="Yin X."/>
            <person name="Woodcroft B.J."/>
            <person name="Tyson G.W."/>
            <person name="Hugenholtz P."/>
            <person name="Polz M.F."/>
            <person name="Zhang T."/>
        </authorList>
    </citation>
    <scope>NUCLEOTIDE SEQUENCE</scope>
    <source>
        <strain evidence="3">HKST-UBA11</strain>
    </source>
</reference>
<reference evidence="3" key="1">
    <citation type="submission" date="2020-04" db="EMBL/GenBank/DDBJ databases">
        <authorList>
            <person name="Zhang T."/>
        </authorList>
    </citation>
    <scope>NUCLEOTIDE SEQUENCE</scope>
    <source>
        <strain evidence="3">HKST-UBA11</strain>
    </source>
</reference>
<accession>A0A955L9R9</accession>
<dbReference type="EMBL" id="JAGQLH010000090">
    <property type="protein sequence ID" value="MCA9386175.1"/>
    <property type="molecule type" value="Genomic_DNA"/>
</dbReference>
<dbReference type="InterPro" id="IPR002789">
    <property type="entry name" value="HerA_central"/>
</dbReference>
<evidence type="ECO:0000256" key="1">
    <source>
        <dbReference type="SAM" id="Phobius"/>
    </source>
</evidence>
<dbReference type="Gene3D" id="3.40.50.300">
    <property type="entry name" value="P-loop containing nucleotide triphosphate hydrolases"/>
    <property type="match status" value="2"/>
</dbReference>
<dbReference type="Pfam" id="PF01935">
    <property type="entry name" value="DUF87"/>
    <property type="match status" value="1"/>
</dbReference>